<dbReference type="GO" id="GO:0008641">
    <property type="term" value="F:ubiquitin-like modifier activating enzyme activity"/>
    <property type="evidence" value="ECO:0007669"/>
    <property type="project" value="InterPro"/>
</dbReference>
<dbReference type="PANTHER" id="PTHR10953">
    <property type="entry name" value="UBIQUITIN-ACTIVATING ENZYME E1"/>
    <property type="match status" value="1"/>
</dbReference>
<name>A0A9Q9BVW6_9STAP</name>
<dbReference type="GO" id="GO:0004792">
    <property type="term" value="F:thiosulfate-cyanide sulfurtransferase activity"/>
    <property type="evidence" value="ECO:0007669"/>
    <property type="project" value="TreeGrafter"/>
</dbReference>
<dbReference type="Pfam" id="PF00899">
    <property type="entry name" value="ThiF"/>
    <property type="match status" value="1"/>
</dbReference>
<feature type="domain" description="THIF-type NAD/FAD binding fold" evidence="2">
    <location>
        <begin position="4"/>
        <end position="237"/>
    </location>
</feature>
<evidence type="ECO:0000313" key="4">
    <source>
        <dbReference type="Proteomes" id="UP001057381"/>
    </source>
</evidence>
<dbReference type="PANTHER" id="PTHR10953:SF102">
    <property type="entry name" value="ADENYLYLTRANSFERASE AND SULFURTRANSFERASE MOCS3"/>
    <property type="match status" value="1"/>
</dbReference>
<dbReference type="InterPro" id="IPR045886">
    <property type="entry name" value="ThiF/MoeB/HesA"/>
</dbReference>
<keyword evidence="3" id="KW-0548">Nucleotidyltransferase</keyword>
<dbReference type="InterPro" id="IPR035985">
    <property type="entry name" value="Ubiquitin-activating_enz"/>
</dbReference>
<evidence type="ECO:0000313" key="3">
    <source>
        <dbReference type="EMBL" id="UTH13958.1"/>
    </source>
</evidence>
<dbReference type="AlphaFoldDB" id="A0A9Q9BVW6"/>
<dbReference type="InterPro" id="IPR000594">
    <property type="entry name" value="ThiF_NAD_FAD-bd"/>
</dbReference>
<accession>A0A9Q9BVW6</accession>
<comment type="similarity">
    <text evidence="1">Belongs to the HesA/MoeB/ThiF family.</text>
</comment>
<dbReference type="EMBL" id="CP073809">
    <property type="protein sequence ID" value="UTH13958.1"/>
    <property type="molecule type" value="Genomic_DNA"/>
</dbReference>
<dbReference type="GO" id="GO:0005829">
    <property type="term" value="C:cytosol"/>
    <property type="evidence" value="ECO:0007669"/>
    <property type="project" value="TreeGrafter"/>
</dbReference>
<reference evidence="3" key="1">
    <citation type="submission" date="2021-04" db="EMBL/GenBank/DDBJ databases">
        <title>Complete Genome Sequences of Macrococcus spp. from dog and cattle.</title>
        <authorList>
            <person name="Schwendener S."/>
            <person name="Perreten V."/>
        </authorList>
    </citation>
    <scope>NUCLEOTIDE SEQUENCE</scope>
    <source>
        <strain evidence="3">Epi0143-OL</strain>
    </source>
</reference>
<dbReference type="FunFam" id="3.40.50.720:FF:000080">
    <property type="entry name" value="Thiazole biosynthesis adenylyltransferase ThiF"/>
    <property type="match status" value="1"/>
</dbReference>
<dbReference type="GO" id="GO:0016779">
    <property type="term" value="F:nucleotidyltransferase activity"/>
    <property type="evidence" value="ECO:0007669"/>
    <property type="project" value="UniProtKB-KW"/>
</dbReference>
<gene>
    <name evidence="3" type="ORF">KFV11_00870</name>
</gene>
<dbReference type="Gene3D" id="3.40.50.720">
    <property type="entry name" value="NAD(P)-binding Rossmann-like Domain"/>
    <property type="match status" value="1"/>
</dbReference>
<proteinExistence type="inferred from homology"/>
<sequence>MNRYDRQEKFNHIGRAGQSLINTKTVGIIGMGALGTHTASTLVRAGVKRLIIIDRDYVELSNLQRQTLFVERDAVESLPKVIAAKKQLEQIDSEVMITAHIDHCDAAALHDYFASCDLLIDGTDNFEVRQTINDFSYKTNIPWIYGACVEATYAACAFIPGVTPCFNCALGSLPVMNRTCDTVGIIEPAVSLAASFQSVYAMKILTGIPFDSKLIYGDVWNNDHTTLKFGRTKKPDCVTCGVHPTFPYLADTQQETMLCGRNTVQFRRVTDNAAELERFLSDRDMNYQKTPYFIRFQFNEKPMMWFPGGRLLIHDIKSINEAKTVFHQLFG</sequence>
<dbReference type="GO" id="GO:0008146">
    <property type="term" value="F:sulfotransferase activity"/>
    <property type="evidence" value="ECO:0007669"/>
    <property type="project" value="TreeGrafter"/>
</dbReference>
<dbReference type="Proteomes" id="UP001057381">
    <property type="component" value="Chromosome"/>
</dbReference>
<dbReference type="KEGG" id="mequ:KFV11_00870"/>
<evidence type="ECO:0000256" key="1">
    <source>
        <dbReference type="ARBA" id="ARBA00009919"/>
    </source>
</evidence>
<protein>
    <submittedName>
        <fullName evidence="3">ThiF family adenylyltransferase</fullName>
    </submittedName>
</protein>
<evidence type="ECO:0000259" key="2">
    <source>
        <dbReference type="Pfam" id="PF00899"/>
    </source>
</evidence>
<organism evidence="3 4">
    <name type="scientific">Macrococcus equipercicus</name>
    <dbReference type="NCBI Taxonomy" id="69967"/>
    <lineage>
        <taxon>Bacteria</taxon>
        <taxon>Bacillati</taxon>
        <taxon>Bacillota</taxon>
        <taxon>Bacilli</taxon>
        <taxon>Bacillales</taxon>
        <taxon>Staphylococcaceae</taxon>
        <taxon>Macrococcus</taxon>
    </lineage>
</organism>
<dbReference type="CDD" id="cd00757">
    <property type="entry name" value="ThiF_MoeB_HesA_family"/>
    <property type="match status" value="1"/>
</dbReference>
<keyword evidence="3" id="KW-0808">Transferase</keyword>
<dbReference type="SUPFAM" id="SSF69572">
    <property type="entry name" value="Activating enzymes of the ubiquitin-like proteins"/>
    <property type="match status" value="1"/>
</dbReference>